<evidence type="ECO:0000259" key="2">
    <source>
        <dbReference type="Pfam" id="PF20434"/>
    </source>
</evidence>
<evidence type="ECO:0000313" key="3">
    <source>
        <dbReference type="EMBL" id="SJX60158.1"/>
    </source>
</evidence>
<dbReference type="PANTHER" id="PTHR48081">
    <property type="entry name" value="AB HYDROLASE SUPERFAMILY PROTEIN C4A8.06C"/>
    <property type="match status" value="1"/>
</dbReference>
<dbReference type="Pfam" id="PF20434">
    <property type="entry name" value="BD-FAE"/>
    <property type="match status" value="1"/>
</dbReference>
<accession>A0A2N8U696</accession>
<protein>
    <submittedName>
        <fullName evidence="3">Related to Serine protease</fullName>
    </submittedName>
</protein>
<reference evidence="3 4" key="1">
    <citation type="submission" date="2017-02" db="EMBL/GenBank/DDBJ databases">
        <authorList>
            <person name="Peterson S.W."/>
        </authorList>
    </citation>
    <scope>NUCLEOTIDE SEQUENCE [LARGE SCALE GENOMIC DNA]</scope>
    <source>
        <strain evidence="3 4">SRS1_H2-8</strain>
    </source>
</reference>
<evidence type="ECO:0000313" key="4">
    <source>
        <dbReference type="Proteomes" id="UP000239563"/>
    </source>
</evidence>
<keyword evidence="3" id="KW-0645">Protease</keyword>
<organism evidence="3 4">
    <name type="scientific">Sporisorium reilianum f. sp. reilianum</name>
    <dbReference type="NCBI Taxonomy" id="72559"/>
    <lineage>
        <taxon>Eukaryota</taxon>
        <taxon>Fungi</taxon>
        <taxon>Dikarya</taxon>
        <taxon>Basidiomycota</taxon>
        <taxon>Ustilaginomycotina</taxon>
        <taxon>Ustilaginomycetes</taxon>
        <taxon>Ustilaginales</taxon>
        <taxon>Ustilaginaceae</taxon>
        <taxon>Sporisorium</taxon>
    </lineage>
</organism>
<gene>
    <name evidence="3" type="ORF">SRS1_11471</name>
</gene>
<dbReference type="InterPro" id="IPR049492">
    <property type="entry name" value="BD-FAE-like_dom"/>
</dbReference>
<dbReference type="InterPro" id="IPR029058">
    <property type="entry name" value="AB_hydrolase_fold"/>
</dbReference>
<dbReference type="EMBL" id="LT795054">
    <property type="protein sequence ID" value="SJX60158.1"/>
    <property type="molecule type" value="Genomic_DNA"/>
</dbReference>
<dbReference type="PANTHER" id="PTHR48081:SF33">
    <property type="entry name" value="KYNURENINE FORMAMIDASE"/>
    <property type="match status" value="1"/>
</dbReference>
<dbReference type="SUPFAM" id="SSF53474">
    <property type="entry name" value="alpha/beta-Hydrolases"/>
    <property type="match status" value="1"/>
</dbReference>
<dbReference type="AlphaFoldDB" id="A0A2N8U696"/>
<name>A0A2N8U696_9BASI</name>
<dbReference type="Gene3D" id="3.40.50.1820">
    <property type="entry name" value="alpha/beta hydrolase"/>
    <property type="match status" value="1"/>
</dbReference>
<evidence type="ECO:0000256" key="1">
    <source>
        <dbReference type="ARBA" id="ARBA00022801"/>
    </source>
</evidence>
<sequence>MSNTTAAPLTLTYVSGSADSEQQLDLYLPSSGRATSLVVFIHGGAWRTGSRKDHVDLAQYLCARGKAVAVIDYRLSVMDEKTGLPKHIHPVHVEDVHAALGFLRSRHDVPHRDWVVVGHSIGAWLALAAIIDGEAVSEDAEYPKSMPRLDPATRQAIKTCVLVDGIYSIEKLLKEYPDYEGFVAQAFLPQPGPANYSLVSCEAWPLALEGKKLHIWHSRDDELLSFKQSIDALLHLDTCLPPSDDPATVTIPEDGVASTTTVDGEKKSIASLYPSVKIRNTAQLSADFTTLSGAHDDLLHTETFWNLILNL</sequence>
<proteinExistence type="predicted"/>
<dbReference type="GO" id="GO:0008233">
    <property type="term" value="F:peptidase activity"/>
    <property type="evidence" value="ECO:0007669"/>
    <property type="project" value="UniProtKB-KW"/>
</dbReference>
<dbReference type="Proteomes" id="UP000239563">
    <property type="component" value="Chromosome I"/>
</dbReference>
<dbReference type="GO" id="GO:0006508">
    <property type="term" value="P:proteolysis"/>
    <property type="evidence" value="ECO:0007669"/>
    <property type="project" value="UniProtKB-KW"/>
</dbReference>
<keyword evidence="1" id="KW-0378">Hydrolase</keyword>
<dbReference type="InterPro" id="IPR050300">
    <property type="entry name" value="GDXG_lipolytic_enzyme"/>
</dbReference>
<feature type="domain" description="BD-FAE-like" evidence="2">
    <location>
        <begin position="24"/>
        <end position="141"/>
    </location>
</feature>